<organism evidence="1 2">
    <name type="scientific">Mesorhizobium australicum</name>
    <dbReference type="NCBI Taxonomy" id="536018"/>
    <lineage>
        <taxon>Bacteria</taxon>
        <taxon>Pseudomonadati</taxon>
        <taxon>Pseudomonadota</taxon>
        <taxon>Alphaproteobacteria</taxon>
        <taxon>Hyphomicrobiales</taxon>
        <taxon>Phyllobacteriaceae</taxon>
        <taxon>Mesorhizobium</taxon>
    </lineage>
</organism>
<dbReference type="SUPFAM" id="SSF53300">
    <property type="entry name" value="vWA-like"/>
    <property type="match status" value="1"/>
</dbReference>
<dbReference type="OrthoDB" id="9790469at2"/>
<dbReference type="RefSeq" id="WP_085464768.1">
    <property type="nucleotide sequence ID" value="NZ_FXBL01000004.1"/>
</dbReference>
<dbReference type="EMBL" id="FXBL01000004">
    <property type="protein sequence ID" value="SMH43357.1"/>
    <property type="molecule type" value="Genomic_DNA"/>
</dbReference>
<dbReference type="Pfam" id="PF05762">
    <property type="entry name" value="VWA_CoxE"/>
    <property type="match status" value="1"/>
</dbReference>
<dbReference type="InterPro" id="IPR011195">
    <property type="entry name" value="UCP010256"/>
</dbReference>
<evidence type="ECO:0000313" key="2">
    <source>
        <dbReference type="Proteomes" id="UP000193083"/>
    </source>
</evidence>
<protein>
    <recommendedName>
        <fullName evidence="3">VWA domain-containing protein</fullName>
    </recommendedName>
</protein>
<dbReference type="InterPro" id="IPR008912">
    <property type="entry name" value="Uncharacterised_CoxE"/>
</dbReference>
<keyword evidence="2" id="KW-1185">Reference proteome</keyword>
<accession>A0A1X7NY91</accession>
<evidence type="ECO:0008006" key="3">
    <source>
        <dbReference type="Google" id="ProtNLM"/>
    </source>
</evidence>
<gene>
    <name evidence="1" type="ORF">SAMN02982922_2873</name>
</gene>
<dbReference type="Proteomes" id="UP000193083">
    <property type="component" value="Unassembled WGS sequence"/>
</dbReference>
<dbReference type="AlphaFoldDB" id="A0A1X7NY91"/>
<dbReference type="PANTHER" id="PTHR39338">
    <property type="entry name" value="BLL5662 PROTEIN-RELATED"/>
    <property type="match status" value="1"/>
</dbReference>
<sequence>MNALPRAARPFPGFARLLRSFGFRIAPEQAEAFMRSITLLGPRTIDDIRLAALATFAIDPDRRGEFDVLFRAYFHGEQGLVADGNDEETEVKDDRGHLEQAAAAPRMEAGGALASAIDQAGTRSFRRDGDRLAELRRQLAAALPKRRSFRSERVNSGGATDLRRALRLIVRADGDVPDPPLRRRKSVSRPLVLLIDVSGSMKLHTADHLGMAHAAVQAADRAEVFTFGTRLTRITPALRIRDRAQALAKAAALVDDWDGGTRIGPSLAAFLSVPRYAAMVRGASVVVLSDGLERGGHGEMETAFRRLSGSAHRLALATPLAGDPRFRPETAALKAILPWLDDLVDGSSVEALSDFLLSLARPAPAAATLWRAS</sequence>
<name>A0A1X7NY91_9HYPH</name>
<dbReference type="PANTHER" id="PTHR39338:SF6">
    <property type="entry name" value="BLL5662 PROTEIN"/>
    <property type="match status" value="1"/>
</dbReference>
<evidence type="ECO:0000313" key="1">
    <source>
        <dbReference type="EMBL" id="SMH43357.1"/>
    </source>
</evidence>
<proteinExistence type="predicted"/>
<dbReference type="Gene3D" id="3.40.50.410">
    <property type="entry name" value="von Willebrand factor, type A domain"/>
    <property type="match status" value="1"/>
</dbReference>
<reference evidence="1 2" key="1">
    <citation type="submission" date="2017-04" db="EMBL/GenBank/DDBJ databases">
        <authorList>
            <person name="Afonso C.L."/>
            <person name="Miller P.J."/>
            <person name="Scott M.A."/>
            <person name="Spackman E."/>
            <person name="Goraichik I."/>
            <person name="Dimitrov K.M."/>
            <person name="Suarez D.L."/>
            <person name="Swayne D.E."/>
        </authorList>
    </citation>
    <scope>NUCLEOTIDE SEQUENCE [LARGE SCALE GENOMIC DNA]</scope>
    <source>
        <strain evidence="1 2">B5P</strain>
    </source>
</reference>
<dbReference type="CDD" id="cd00198">
    <property type="entry name" value="vWFA"/>
    <property type="match status" value="1"/>
</dbReference>
<dbReference type="InterPro" id="IPR036465">
    <property type="entry name" value="vWFA_dom_sf"/>
</dbReference>
<dbReference type="PIRSF" id="PIRSF010256">
    <property type="entry name" value="CoxE_vWa"/>
    <property type="match status" value="1"/>
</dbReference>